<dbReference type="Proteomes" id="UP000835052">
    <property type="component" value="Unassembled WGS sequence"/>
</dbReference>
<evidence type="ECO:0000313" key="18">
    <source>
        <dbReference type="Proteomes" id="UP000835052"/>
    </source>
</evidence>
<comment type="similarity">
    <text evidence="3">In the N-terminal section; belongs to the purine/pyrimidine phosphoribosyltransferase family.</text>
</comment>
<evidence type="ECO:0000256" key="12">
    <source>
        <dbReference type="ARBA" id="ARBA00023239"/>
    </source>
</evidence>
<dbReference type="CDD" id="cd06223">
    <property type="entry name" value="PRTases_typeI"/>
    <property type="match status" value="1"/>
</dbReference>
<evidence type="ECO:0000259" key="16">
    <source>
        <dbReference type="SMART" id="SM00934"/>
    </source>
</evidence>
<dbReference type="InterPro" id="IPR014732">
    <property type="entry name" value="OMPdecase"/>
</dbReference>
<dbReference type="GO" id="GO:0004588">
    <property type="term" value="F:orotate phosphoribosyltransferase activity"/>
    <property type="evidence" value="ECO:0007669"/>
    <property type="project" value="UniProtKB-EC"/>
</dbReference>
<dbReference type="EC" id="2.4.2.10" evidence="5"/>
<evidence type="ECO:0000256" key="13">
    <source>
        <dbReference type="ARBA" id="ARBA00023268"/>
    </source>
</evidence>
<dbReference type="GO" id="GO:0044205">
    <property type="term" value="P:'de novo' UMP biosynthetic process"/>
    <property type="evidence" value="ECO:0007669"/>
    <property type="project" value="InterPro"/>
</dbReference>
<feature type="binding site" evidence="15">
    <location>
        <position position="466"/>
    </location>
    <ligand>
        <name>substrate</name>
    </ligand>
</feature>
<feature type="active site" description="For OMPdecase activity" evidence="14">
    <location>
        <position position="329"/>
    </location>
</feature>
<feature type="binding site" evidence="15">
    <location>
        <position position="467"/>
    </location>
    <ligand>
        <name>substrate</name>
    </ligand>
</feature>
<dbReference type="SUPFAM" id="SSF51366">
    <property type="entry name" value="Ribulose-phoshate binding barrel"/>
    <property type="match status" value="1"/>
</dbReference>
<protein>
    <recommendedName>
        <fullName evidence="7">Uridine 5'-monophosphate synthase</fullName>
        <ecNumber evidence="5">2.4.2.10</ecNumber>
        <ecNumber evidence="6">4.1.1.23</ecNumber>
    </recommendedName>
</protein>
<dbReference type="Gene3D" id="3.20.20.70">
    <property type="entry name" value="Aldolase class I"/>
    <property type="match status" value="1"/>
</dbReference>
<feature type="binding site" evidence="15">
    <location>
        <position position="271"/>
    </location>
    <ligand>
        <name>substrate</name>
    </ligand>
</feature>
<evidence type="ECO:0000256" key="6">
    <source>
        <dbReference type="ARBA" id="ARBA00012321"/>
    </source>
</evidence>
<evidence type="ECO:0000256" key="5">
    <source>
        <dbReference type="ARBA" id="ARBA00011971"/>
    </source>
</evidence>
<evidence type="ECO:0000256" key="4">
    <source>
        <dbReference type="ARBA" id="ARBA00009769"/>
    </source>
</evidence>
<feature type="active site" description="For OMPdecase activity" evidence="14">
    <location>
        <position position="324"/>
    </location>
</feature>
<dbReference type="FunFam" id="3.40.50.2020:FF:000025">
    <property type="entry name" value="Uridine monophosphate synthetase"/>
    <property type="match status" value="1"/>
</dbReference>
<comment type="similarity">
    <text evidence="4">In the C-terminal section; belongs to the OMP decarboxylase family.</text>
</comment>
<dbReference type="Gene3D" id="3.40.50.2020">
    <property type="match status" value="1"/>
</dbReference>
<feature type="binding site" evidence="15">
    <location>
        <position position="387"/>
    </location>
    <ligand>
        <name>substrate</name>
    </ligand>
</feature>
<proteinExistence type="inferred from homology"/>
<dbReference type="NCBIfam" id="TIGR01740">
    <property type="entry name" value="pyrF"/>
    <property type="match status" value="1"/>
</dbReference>
<evidence type="ECO:0000313" key="17">
    <source>
        <dbReference type="EMBL" id="CAD6191646.1"/>
    </source>
</evidence>
<feature type="binding site" evidence="15">
    <location>
        <position position="446"/>
    </location>
    <ligand>
        <name>substrate</name>
    </ligand>
</feature>
<evidence type="ECO:0000256" key="14">
    <source>
        <dbReference type="PIRSR" id="PIRSR614732-1"/>
    </source>
</evidence>
<feature type="binding site" evidence="15">
    <location>
        <position position="293"/>
    </location>
    <ligand>
        <name>substrate</name>
    </ligand>
</feature>
<gene>
    <name evidence="17" type="ORF">CAUJ_LOCUS7565</name>
</gene>
<sequence>MNALIGRTRPDALQRNLLRKMLASQVFKFGEFTLKSGQKSPIYIDLRECFGHSDLLILMSEGLSSMVTESRVEYSGIVGVPYGALPHASVVAGLYLQKPLLIVRKEAKAYGTKKLIEGLYQQGDRVILVEDVVTTGGSILEVVETLKNEGLVATDVFCILDREQGGRERLKEAGVNLYSLFNMETVMAFLASVNAINDQQWAEIVKALNLKYETVSRFEVSKEEEDLNVLPFTNAGRTSLQEREALTTSPLNHKIISFMKKKSSNLCLAIDYTTTEQILQMVEKAGPFVVAIKVHSDIITDFSESFTQQLVQLANNLEFIIFDDRKFADTGNTTKLQLTGPFKIAEWADVVTTHAVQGVDSIVPVFREFINNPAYRLSGVLLIAQLSTKGSLTNIHEYTKKAVQIADENRDIVSGFITQTRISEFSDILNWTPGVNLDAKNDSTGQQWRGVEQAIEIQQNDIVIVGRGVTSSKEPIQQLKRYRQTAWESLTKEENEKIDHN</sequence>
<name>A0A8S1H5U5_9PELO</name>
<dbReference type="PANTHER" id="PTHR19278:SF9">
    <property type="entry name" value="URIDINE 5'-MONOPHOSPHATE SYNTHASE"/>
    <property type="match status" value="1"/>
</dbReference>
<evidence type="ECO:0000256" key="1">
    <source>
        <dbReference type="ARBA" id="ARBA00004861"/>
    </source>
</evidence>
<dbReference type="SUPFAM" id="SSF53271">
    <property type="entry name" value="PRTase-like"/>
    <property type="match status" value="1"/>
</dbReference>
<reference evidence="17" key="1">
    <citation type="submission" date="2020-10" db="EMBL/GenBank/DDBJ databases">
        <authorList>
            <person name="Kikuchi T."/>
        </authorList>
    </citation>
    <scope>NUCLEOTIDE SEQUENCE</scope>
    <source>
        <strain evidence="17">NKZ352</strain>
    </source>
</reference>
<dbReference type="Pfam" id="PF00156">
    <property type="entry name" value="Pribosyltran"/>
    <property type="match status" value="1"/>
</dbReference>
<dbReference type="OrthoDB" id="10263753at2759"/>
<dbReference type="GO" id="GO:0004590">
    <property type="term" value="F:orotidine-5'-phosphate decarboxylase activity"/>
    <property type="evidence" value="ECO:0007669"/>
    <property type="project" value="UniProtKB-EC"/>
</dbReference>
<dbReference type="InterPro" id="IPR023031">
    <property type="entry name" value="OPRT"/>
</dbReference>
<evidence type="ECO:0000256" key="2">
    <source>
        <dbReference type="ARBA" id="ARBA00004889"/>
    </source>
</evidence>
<feature type="domain" description="Orotidine 5'-phosphate decarboxylase" evidence="16">
    <location>
        <begin position="265"/>
        <end position="482"/>
    </location>
</feature>
<dbReference type="FunFam" id="3.20.20.70:FF:000114">
    <property type="entry name" value="Decarboxylase,orotidine phosphate"/>
    <property type="match status" value="1"/>
</dbReference>
<keyword evidence="8" id="KW-0328">Glycosyltransferase</keyword>
<dbReference type="SMART" id="SM00934">
    <property type="entry name" value="OMPdecase"/>
    <property type="match status" value="1"/>
</dbReference>
<keyword evidence="12" id="KW-0456">Lyase</keyword>
<dbReference type="AlphaFoldDB" id="A0A8S1H5U5"/>
<dbReference type="InterPro" id="IPR001754">
    <property type="entry name" value="OMPdeCOase_dom"/>
</dbReference>
<dbReference type="InterPro" id="IPR000836">
    <property type="entry name" value="PRTase_dom"/>
</dbReference>
<keyword evidence="18" id="KW-1185">Reference proteome</keyword>
<dbReference type="InterPro" id="IPR011060">
    <property type="entry name" value="RibuloseP-bd_barrel"/>
</dbReference>
<dbReference type="NCBIfam" id="TIGR00336">
    <property type="entry name" value="pyrE"/>
    <property type="match status" value="1"/>
</dbReference>
<keyword evidence="13" id="KW-0511">Multifunctional enzyme</keyword>
<dbReference type="PANTHER" id="PTHR19278">
    <property type="entry name" value="OROTATE PHOSPHORIBOSYLTRANSFERASE"/>
    <property type="match status" value="1"/>
</dbReference>
<comment type="caution">
    <text evidence="17">The sequence shown here is derived from an EMBL/GenBank/DDBJ whole genome shotgun (WGS) entry which is preliminary data.</text>
</comment>
<evidence type="ECO:0000256" key="8">
    <source>
        <dbReference type="ARBA" id="ARBA00022676"/>
    </source>
</evidence>
<dbReference type="CDD" id="cd04725">
    <property type="entry name" value="OMP_decarboxylase_like"/>
    <property type="match status" value="1"/>
</dbReference>
<dbReference type="InterPro" id="IPR013785">
    <property type="entry name" value="Aldolase_TIM"/>
</dbReference>
<comment type="pathway">
    <text evidence="2">Pyrimidine metabolism; UMP biosynthesis via de novo pathway; UMP from orotate: step 1/2.</text>
</comment>
<dbReference type="EC" id="4.1.1.23" evidence="6"/>
<dbReference type="EMBL" id="CAJGYM010000022">
    <property type="protein sequence ID" value="CAD6191646.1"/>
    <property type="molecule type" value="Genomic_DNA"/>
</dbReference>
<accession>A0A8S1H5U5</accession>
<keyword evidence="10" id="KW-0210">Decarboxylase</keyword>
<feature type="active site" description="For OMPdecase activity" evidence="14">
    <location>
        <position position="326"/>
    </location>
</feature>
<dbReference type="InterPro" id="IPR029057">
    <property type="entry name" value="PRTase-like"/>
</dbReference>
<dbReference type="InterPro" id="IPR004467">
    <property type="entry name" value="Or_phspho_trans_dom"/>
</dbReference>
<evidence type="ECO:0000256" key="11">
    <source>
        <dbReference type="ARBA" id="ARBA00022975"/>
    </source>
</evidence>
<organism evidence="17 18">
    <name type="scientific">Caenorhabditis auriculariae</name>
    <dbReference type="NCBI Taxonomy" id="2777116"/>
    <lineage>
        <taxon>Eukaryota</taxon>
        <taxon>Metazoa</taxon>
        <taxon>Ecdysozoa</taxon>
        <taxon>Nematoda</taxon>
        <taxon>Chromadorea</taxon>
        <taxon>Rhabditida</taxon>
        <taxon>Rhabditina</taxon>
        <taxon>Rhabditomorpha</taxon>
        <taxon>Rhabditoidea</taxon>
        <taxon>Rhabditidae</taxon>
        <taxon>Peloderinae</taxon>
        <taxon>Caenorhabditis</taxon>
    </lineage>
</organism>
<evidence type="ECO:0000256" key="7">
    <source>
        <dbReference type="ARBA" id="ARBA00015047"/>
    </source>
</evidence>
<evidence type="ECO:0000256" key="10">
    <source>
        <dbReference type="ARBA" id="ARBA00022793"/>
    </source>
</evidence>
<dbReference type="HAMAP" id="MF_01208">
    <property type="entry name" value="PyrE"/>
    <property type="match status" value="1"/>
</dbReference>
<keyword evidence="11" id="KW-0665">Pyrimidine biosynthesis</keyword>
<evidence type="ECO:0000256" key="3">
    <source>
        <dbReference type="ARBA" id="ARBA00006221"/>
    </source>
</evidence>
<evidence type="ECO:0000256" key="15">
    <source>
        <dbReference type="PIRSR" id="PIRSR614732-2"/>
    </source>
</evidence>
<dbReference type="Pfam" id="PF00215">
    <property type="entry name" value="OMPdecase"/>
    <property type="match status" value="1"/>
</dbReference>
<comment type="pathway">
    <text evidence="1">Pyrimidine metabolism; UMP biosynthesis via de novo pathway; UMP from orotate: step 2/2.</text>
</comment>
<keyword evidence="9" id="KW-0808">Transferase</keyword>
<dbReference type="GO" id="GO:0006207">
    <property type="term" value="P:'de novo' pyrimidine nucleobase biosynthetic process"/>
    <property type="evidence" value="ECO:0007669"/>
    <property type="project" value="InterPro"/>
</dbReference>
<evidence type="ECO:0000256" key="9">
    <source>
        <dbReference type="ARBA" id="ARBA00022679"/>
    </source>
</evidence>